<name>A0A3A6PGI9_9BACL</name>
<evidence type="ECO:0000313" key="2">
    <source>
        <dbReference type="Proteomes" id="UP000267798"/>
    </source>
</evidence>
<dbReference type="Proteomes" id="UP000267798">
    <property type="component" value="Unassembled WGS sequence"/>
</dbReference>
<dbReference type="AlphaFoldDB" id="A0A3A6PGI9"/>
<gene>
    <name evidence="1" type="ORF">D3P09_14955</name>
</gene>
<comment type="caution">
    <text evidence="1">The sequence shown here is derived from an EMBL/GenBank/DDBJ whole genome shotgun (WGS) entry which is preliminary data.</text>
</comment>
<proteinExistence type="predicted"/>
<protein>
    <submittedName>
        <fullName evidence="1">Uncharacterized protein</fullName>
    </submittedName>
</protein>
<sequence length="143" mass="16542">MVCPVASEMCRYAKMKARSYSGIYGSMRPAPMRWQRRRQRKQMKRTRVKTRRAYRDERAVPARLALAVVALSSLKTKRDPLQRAAGQKVYIIKKGVEIYYMPLSLMDDELNVSVSLQMLGKPSTCLKRWSCLQKKVNSMSHLA</sequence>
<reference evidence="1 2" key="1">
    <citation type="submission" date="2018-09" db="EMBL/GenBank/DDBJ databases">
        <title>Paenibacillus aracenensis nov. sp. isolated from a cave in southern Spain.</title>
        <authorList>
            <person name="Jurado V."/>
            <person name="Gutierrez-Patricio S."/>
            <person name="Gonzalez-Pimentel J.L."/>
            <person name="Miller A.Z."/>
            <person name="Laiz L."/>
            <person name="Saiz-Jimenez C."/>
        </authorList>
    </citation>
    <scope>NUCLEOTIDE SEQUENCE [LARGE SCALE GENOMIC DNA]</scope>
    <source>
        <strain evidence="1 2">JCM 19203</strain>
    </source>
</reference>
<keyword evidence="2" id="KW-1185">Reference proteome</keyword>
<accession>A0A3A6PGI9</accession>
<evidence type="ECO:0000313" key="1">
    <source>
        <dbReference type="EMBL" id="RJX38826.1"/>
    </source>
</evidence>
<organism evidence="1 2">
    <name type="scientific">Paenibacillus pinisoli</name>
    <dbReference type="NCBI Taxonomy" id="1276110"/>
    <lineage>
        <taxon>Bacteria</taxon>
        <taxon>Bacillati</taxon>
        <taxon>Bacillota</taxon>
        <taxon>Bacilli</taxon>
        <taxon>Bacillales</taxon>
        <taxon>Paenibacillaceae</taxon>
        <taxon>Paenibacillus</taxon>
    </lineage>
</organism>
<dbReference type="EMBL" id="QXQB01000003">
    <property type="protein sequence ID" value="RJX38826.1"/>
    <property type="molecule type" value="Genomic_DNA"/>
</dbReference>